<dbReference type="OrthoDB" id="9974841at2759"/>
<protein>
    <recommendedName>
        <fullName evidence="7">Cytochrome c oxidase subunit 8, mitochondrial</fullName>
    </recommendedName>
    <alternativeName>
        <fullName evidence="7">Cytochrome c oxidase polypeptide VIII</fullName>
    </alternativeName>
</protein>
<dbReference type="Gene3D" id="4.10.49.10">
    <property type="entry name" value="Cytochrome c oxidase subunit VIIc"/>
    <property type="match status" value="1"/>
</dbReference>
<comment type="pathway">
    <text evidence="2 7">Energy metabolism; oxidative phosphorylation.</text>
</comment>
<evidence type="ECO:0000256" key="2">
    <source>
        <dbReference type="ARBA" id="ARBA00004673"/>
    </source>
</evidence>
<organism evidence="8 9">
    <name type="scientific">Crucibulum laeve</name>
    <dbReference type="NCBI Taxonomy" id="68775"/>
    <lineage>
        <taxon>Eukaryota</taxon>
        <taxon>Fungi</taxon>
        <taxon>Dikarya</taxon>
        <taxon>Basidiomycota</taxon>
        <taxon>Agaricomycotina</taxon>
        <taxon>Agaricomycetes</taxon>
        <taxon>Agaricomycetidae</taxon>
        <taxon>Agaricales</taxon>
        <taxon>Agaricineae</taxon>
        <taxon>Nidulariaceae</taxon>
        <taxon>Crucibulum</taxon>
    </lineage>
</organism>
<proteinExistence type="inferred from homology"/>
<dbReference type="UniPathway" id="UPA00705"/>
<comment type="subcellular location">
    <subcellularLocation>
        <location evidence="1 7">Mitochondrion inner membrane</location>
        <topology evidence="1 7">Single-pass membrane protein</topology>
    </subcellularLocation>
</comment>
<dbReference type="Proteomes" id="UP000308652">
    <property type="component" value="Unassembled WGS sequence"/>
</dbReference>
<comment type="similarity">
    <text evidence="3 7">Belongs to the cytochrome c oxidase VIIc family.</text>
</comment>
<name>A0A5C3LPZ1_9AGAR</name>
<feature type="non-terminal residue" evidence="8">
    <location>
        <position position="1"/>
    </location>
</feature>
<feature type="transmembrane region" description="Helical" evidence="7">
    <location>
        <begin position="33"/>
        <end position="52"/>
    </location>
</feature>
<dbReference type="InterPro" id="IPR036636">
    <property type="entry name" value="COX7C/Cox8_sf"/>
</dbReference>
<reference evidence="8 9" key="1">
    <citation type="journal article" date="2019" name="Nat. Ecol. Evol.">
        <title>Megaphylogeny resolves global patterns of mushroom evolution.</title>
        <authorList>
            <person name="Varga T."/>
            <person name="Krizsan K."/>
            <person name="Foldi C."/>
            <person name="Dima B."/>
            <person name="Sanchez-Garcia M."/>
            <person name="Sanchez-Ramirez S."/>
            <person name="Szollosi G.J."/>
            <person name="Szarkandi J.G."/>
            <person name="Papp V."/>
            <person name="Albert L."/>
            <person name="Andreopoulos W."/>
            <person name="Angelini C."/>
            <person name="Antonin V."/>
            <person name="Barry K.W."/>
            <person name="Bougher N.L."/>
            <person name="Buchanan P."/>
            <person name="Buyck B."/>
            <person name="Bense V."/>
            <person name="Catcheside P."/>
            <person name="Chovatia M."/>
            <person name="Cooper J."/>
            <person name="Damon W."/>
            <person name="Desjardin D."/>
            <person name="Finy P."/>
            <person name="Geml J."/>
            <person name="Haridas S."/>
            <person name="Hughes K."/>
            <person name="Justo A."/>
            <person name="Karasinski D."/>
            <person name="Kautmanova I."/>
            <person name="Kiss B."/>
            <person name="Kocsube S."/>
            <person name="Kotiranta H."/>
            <person name="LaButti K.M."/>
            <person name="Lechner B.E."/>
            <person name="Liimatainen K."/>
            <person name="Lipzen A."/>
            <person name="Lukacs Z."/>
            <person name="Mihaltcheva S."/>
            <person name="Morgado L.N."/>
            <person name="Niskanen T."/>
            <person name="Noordeloos M.E."/>
            <person name="Ohm R.A."/>
            <person name="Ortiz-Santana B."/>
            <person name="Ovrebo C."/>
            <person name="Racz N."/>
            <person name="Riley R."/>
            <person name="Savchenko A."/>
            <person name="Shiryaev A."/>
            <person name="Soop K."/>
            <person name="Spirin V."/>
            <person name="Szebenyi C."/>
            <person name="Tomsovsky M."/>
            <person name="Tulloss R.E."/>
            <person name="Uehling J."/>
            <person name="Grigoriev I.V."/>
            <person name="Vagvolgyi C."/>
            <person name="Papp T."/>
            <person name="Martin F.M."/>
            <person name="Miettinen O."/>
            <person name="Hibbett D.S."/>
            <person name="Nagy L.G."/>
        </authorList>
    </citation>
    <scope>NUCLEOTIDE SEQUENCE [LARGE SCALE GENOMIC DNA]</scope>
    <source>
        <strain evidence="8 9">CBS 166.37</strain>
    </source>
</reference>
<dbReference type="InterPro" id="IPR004202">
    <property type="entry name" value="COX7C/Cox8"/>
</dbReference>
<keyword evidence="7" id="KW-1133">Transmembrane helix</keyword>
<gene>
    <name evidence="8" type="ORF">BDQ12DRAFT_568502</name>
</gene>
<comment type="subunit">
    <text evidence="7">Component of the cytochrome c oxidase (complex IV, CIV), a multisubunit enzyme composed of a catalytic core of 3 subunits and several supernumerary subunits. The complex exists as a monomer or a dimer and forms supercomplexes (SCs) in the inner mitochondrial membrane with ubiquinol-cytochrome c oxidoreductase (cytochrome b-c1 complex, complex III, CIII).</text>
</comment>
<keyword evidence="9" id="KW-1185">Reference proteome</keyword>
<accession>A0A5C3LPZ1</accession>
<dbReference type="AlphaFoldDB" id="A0A5C3LPZ1"/>
<dbReference type="Pfam" id="PF02935">
    <property type="entry name" value="COX7C"/>
    <property type="match status" value="1"/>
</dbReference>
<evidence type="ECO:0000256" key="4">
    <source>
        <dbReference type="ARBA" id="ARBA00022792"/>
    </source>
</evidence>
<comment type="function">
    <text evidence="7">Component of the cytochrome c oxidase, the last enzyme in the mitochondrial electron transport chain which drives oxidative phosphorylation. The respiratory chain contains 3 multisubunit complexes succinate dehydrogenase (complex II, CII), ubiquinol-cytochrome c oxidoreductase (cytochrome b-c1 complex, complex III, CIII) and cytochrome c oxidase (complex IV, CIV), that cooperate to transfer electrons derived from NADH and succinate to molecular oxygen, creating an electrochemical gradient over the inner membrane that drives transmembrane transport and the ATP synthase. Cytochrome c oxidase is the component of the respiratory chain that catalyzes the reduction of oxygen to water. Electrons originating from reduced cytochrome c in the intermembrane space (IMS) are transferred via the dinuclear copper A center (CU(A)) of subunit 2 and heme A of subunit 1 to the active site in subunit 1, a binuclear center (BNC) formed by heme A3 and copper B (CU(B)). The BNC reduces molecular oxygen to 2 water molecules using 4 electrons from cytochrome c in the IMS and 4 protons from the mitochondrial matrix.</text>
</comment>
<keyword evidence="6 7" id="KW-0472">Membrane</keyword>
<evidence type="ECO:0000313" key="8">
    <source>
        <dbReference type="EMBL" id="TFK35144.1"/>
    </source>
</evidence>
<evidence type="ECO:0000256" key="3">
    <source>
        <dbReference type="ARBA" id="ARBA00010514"/>
    </source>
</evidence>
<dbReference type="EMBL" id="ML213624">
    <property type="protein sequence ID" value="TFK35144.1"/>
    <property type="molecule type" value="Genomic_DNA"/>
</dbReference>
<keyword evidence="4 7" id="KW-0999">Mitochondrion inner membrane</keyword>
<dbReference type="GO" id="GO:0005743">
    <property type="term" value="C:mitochondrial inner membrane"/>
    <property type="evidence" value="ECO:0007669"/>
    <property type="project" value="UniProtKB-SubCell"/>
</dbReference>
<feature type="non-terminal residue" evidence="8">
    <location>
        <position position="53"/>
    </location>
</feature>
<evidence type="ECO:0000313" key="9">
    <source>
        <dbReference type="Proteomes" id="UP000308652"/>
    </source>
</evidence>
<evidence type="ECO:0000256" key="1">
    <source>
        <dbReference type="ARBA" id="ARBA00004434"/>
    </source>
</evidence>
<evidence type="ECO:0000256" key="6">
    <source>
        <dbReference type="ARBA" id="ARBA00023136"/>
    </source>
</evidence>
<keyword evidence="7" id="KW-0812">Transmembrane</keyword>
<keyword evidence="7" id="KW-0809">Transit peptide</keyword>
<evidence type="ECO:0000256" key="5">
    <source>
        <dbReference type="ARBA" id="ARBA00023128"/>
    </source>
</evidence>
<dbReference type="SUPFAM" id="SSF81427">
    <property type="entry name" value="Mitochondrial cytochrome c oxidase subunit VIIc (aka VIIIa)"/>
    <property type="match status" value="1"/>
</dbReference>
<sequence>AKRYAHSSPNAAGYHQPPVPFSCTNRKALAFKFLAYLGTGFSIPFIAIWWQWY</sequence>
<evidence type="ECO:0000256" key="7">
    <source>
        <dbReference type="RuleBase" id="RU368123"/>
    </source>
</evidence>
<keyword evidence="5 7" id="KW-0496">Mitochondrion</keyword>
<dbReference type="GO" id="GO:0006123">
    <property type="term" value="P:mitochondrial electron transport, cytochrome c to oxygen"/>
    <property type="evidence" value="ECO:0007669"/>
    <property type="project" value="UniProtKB-UniRule"/>
</dbReference>
<dbReference type="GO" id="GO:0045277">
    <property type="term" value="C:respiratory chain complex IV"/>
    <property type="evidence" value="ECO:0007669"/>
    <property type="project" value="UniProtKB-UniRule"/>
</dbReference>